<dbReference type="SMART" id="SM00369">
    <property type="entry name" value="LRR_TYP"/>
    <property type="match status" value="13"/>
</dbReference>
<evidence type="ECO:0000256" key="1">
    <source>
        <dbReference type="ARBA" id="ARBA00022614"/>
    </source>
</evidence>
<dbReference type="SMART" id="SM00364">
    <property type="entry name" value="LRR_BAC"/>
    <property type="match status" value="7"/>
</dbReference>
<keyword evidence="4" id="KW-0325">Glycoprotein</keyword>
<dbReference type="Proteomes" id="UP001353858">
    <property type="component" value="Unassembled WGS sequence"/>
</dbReference>
<evidence type="ECO:0000256" key="4">
    <source>
        <dbReference type="ARBA" id="ARBA00023180"/>
    </source>
</evidence>
<evidence type="ECO:0000256" key="2">
    <source>
        <dbReference type="ARBA" id="ARBA00022729"/>
    </source>
</evidence>
<keyword evidence="1" id="KW-0433">Leucine-rich repeat</keyword>
<accession>A0AAN7SE57</accession>
<dbReference type="InterPro" id="IPR003591">
    <property type="entry name" value="Leu-rich_rpt_typical-subtyp"/>
</dbReference>
<evidence type="ECO:0000256" key="3">
    <source>
        <dbReference type="ARBA" id="ARBA00022737"/>
    </source>
</evidence>
<dbReference type="PANTHER" id="PTHR45842:SF12">
    <property type="entry name" value="KEKKON 5, ISOFORM A"/>
    <property type="match status" value="1"/>
</dbReference>
<name>A0AAN7SE57_9COLE</name>
<feature type="signal peptide" evidence="5">
    <location>
        <begin position="1"/>
        <end position="20"/>
    </location>
</feature>
<dbReference type="InterPro" id="IPR032675">
    <property type="entry name" value="LRR_dom_sf"/>
</dbReference>
<dbReference type="Pfam" id="PF13855">
    <property type="entry name" value="LRR_8"/>
    <property type="match status" value="4"/>
</dbReference>
<dbReference type="InterPro" id="IPR001611">
    <property type="entry name" value="Leu-rich_rpt"/>
</dbReference>
<dbReference type="InterPro" id="IPR026906">
    <property type="entry name" value="LRR_5"/>
</dbReference>
<keyword evidence="2 5" id="KW-0732">Signal</keyword>
<dbReference type="PRINTS" id="PR00019">
    <property type="entry name" value="LEURICHRPT"/>
</dbReference>
<dbReference type="InterPro" id="IPR050467">
    <property type="entry name" value="LRFN"/>
</dbReference>
<dbReference type="FunFam" id="3.80.10.10:FF:001164">
    <property type="entry name" value="GH01279p"/>
    <property type="match status" value="1"/>
</dbReference>
<keyword evidence="7" id="KW-1185">Reference proteome</keyword>
<dbReference type="Gene3D" id="3.80.10.10">
    <property type="entry name" value="Ribonuclease Inhibitor"/>
    <property type="match status" value="4"/>
</dbReference>
<dbReference type="SUPFAM" id="SSF52058">
    <property type="entry name" value="L domain-like"/>
    <property type="match status" value="2"/>
</dbReference>
<dbReference type="Pfam" id="PF13306">
    <property type="entry name" value="LRR_5"/>
    <property type="match status" value="1"/>
</dbReference>
<protein>
    <submittedName>
        <fullName evidence="6">Uncharacterized protein</fullName>
    </submittedName>
</protein>
<proteinExistence type="predicted"/>
<dbReference type="PANTHER" id="PTHR45842">
    <property type="entry name" value="SYNAPTIC ADHESION-LIKE MOLECULE SALM"/>
    <property type="match status" value="1"/>
</dbReference>
<reference evidence="7" key="1">
    <citation type="submission" date="2023-01" db="EMBL/GenBank/DDBJ databases">
        <title>Key to firefly adult light organ development and bioluminescence: homeobox transcription factors regulate luciferase expression and transportation to peroxisome.</title>
        <authorList>
            <person name="Fu X."/>
        </authorList>
    </citation>
    <scope>NUCLEOTIDE SEQUENCE [LARGE SCALE GENOMIC DNA]</scope>
</reference>
<organism evidence="6 7">
    <name type="scientific">Aquatica leii</name>
    <dbReference type="NCBI Taxonomy" id="1421715"/>
    <lineage>
        <taxon>Eukaryota</taxon>
        <taxon>Metazoa</taxon>
        <taxon>Ecdysozoa</taxon>
        <taxon>Arthropoda</taxon>
        <taxon>Hexapoda</taxon>
        <taxon>Insecta</taxon>
        <taxon>Pterygota</taxon>
        <taxon>Neoptera</taxon>
        <taxon>Endopterygota</taxon>
        <taxon>Coleoptera</taxon>
        <taxon>Polyphaga</taxon>
        <taxon>Elateriformia</taxon>
        <taxon>Elateroidea</taxon>
        <taxon>Lampyridae</taxon>
        <taxon>Luciolinae</taxon>
        <taxon>Aquatica</taxon>
    </lineage>
</organism>
<comment type="caution">
    <text evidence="6">The sequence shown here is derived from an EMBL/GenBank/DDBJ whole genome shotgun (WGS) entry which is preliminary data.</text>
</comment>
<gene>
    <name evidence="6" type="ORF">RN001_009948</name>
</gene>
<feature type="chain" id="PRO_5043008844" evidence="5">
    <location>
        <begin position="21"/>
        <end position="593"/>
    </location>
</feature>
<sequence length="593" mass="68228">MLWVLLAITTFTYNIQQTASTCTHENNFGVYFIYCKNLNSLDEINLELYESNPIRVFVRNSSLALKRSRIFKGMFLKELEVTGSNISVIESNFLDTLQQLGTFTIGNSKINKLEPFPELKSLYHVKFFDNDVSHIPENWLEKLSRLYSATLINIKSDLKHLSLNMLKNTPVQYLKIHNVGLETLEPDSLHTLRKLVSLTLSNNNIKNLTNYVFKDLELLEELHLSGNQLSGFDKNVFVGLKKLKELDLSNNKFVNINSTWFEQLPSIHFIDIHSNNIKNVHIAVPSLKTLDLSDNELTELKDGLFTGVPALHFLDVSSNLITHISSDAFKEVYNLEILNLEGNYISKLNGDVYRHFSNLTCLALSYNKITDLSAIEFDHLESLLSLNLSHNNIEKLPKNAFTKLYSLEELDLHKTLLTNIKAEMFYGLKRLQVLNLSGNQLKMIVPGTFKEMPALQVLNIGSVLVSSLKPDTFAGLSNLKMLDLTNNSIVDLPEGLLRYSKFTLISLRRNKIQHLNASIFVNQTEMEELDLRSTRIESLDLVEEMPNLRYLLLKDTKFEKQNIIFFKEVTFRKINEDYWDSWCPEFIPECKRD</sequence>
<dbReference type="PROSITE" id="PS51450">
    <property type="entry name" value="LRR"/>
    <property type="match status" value="7"/>
</dbReference>
<evidence type="ECO:0000313" key="6">
    <source>
        <dbReference type="EMBL" id="KAK4877442.1"/>
    </source>
</evidence>
<dbReference type="EMBL" id="JARPUR010000004">
    <property type="protein sequence ID" value="KAK4877442.1"/>
    <property type="molecule type" value="Genomic_DNA"/>
</dbReference>
<evidence type="ECO:0000313" key="7">
    <source>
        <dbReference type="Proteomes" id="UP001353858"/>
    </source>
</evidence>
<dbReference type="AlphaFoldDB" id="A0AAN7SE57"/>
<dbReference type="Pfam" id="PF13516">
    <property type="entry name" value="LRR_6"/>
    <property type="match status" value="1"/>
</dbReference>
<keyword evidence="3" id="KW-0677">Repeat</keyword>
<evidence type="ECO:0000256" key="5">
    <source>
        <dbReference type="SAM" id="SignalP"/>
    </source>
</evidence>